<name>A0AAD8QN83_LOLMU</name>
<proteinExistence type="predicted"/>
<sequence>MDSSSTVTLAAFSILALFAGQLLMATPADAGLRQELFQKAFFDPFTCARNSDNPECVFCARFCPGGCSKETNVCSGVCIEDCVRSVAMVRIRTL</sequence>
<dbReference type="Proteomes" id="UP001231189">
    <property type="component" value="Unassembled WGS sequence"/>
</dbReference>
<evidence type="ECO:0000256" key="1">
    <source>
        <dbReference type="SAM" id="SignalP"/>
    </source>
</evidence>
<keyword evidence="1" id="KW-0732">Signal</keyword>
<evidence type="ECO:0000313" key="3">
    <source>
        <dbReference type="Proteomes" id="UP001231189"/>
    </source>
</evidence>
<comment type="caution">
    <text evidence="2">The sequence shown here is derived from an EMBL/GenBank/DDBJ whole genome shotgun (WGS) entry which is preliminary data.</text>
</comment>
<gene>
    <name evidence="2" type="ORF">QYE76_029098</name>
</gene>
<protein>
    <submittedName>
        <fullName evidence="2">Uncharacterized protein</fullName>
    </submittedName>
</protein>
<keyword evidence="3" id="KW-1185">Reference proteome</keyword>
<reference evidence="2" key="1">
    <citation type="submission" date="2023-07" db="EMBL/GenBank/DDBJ databases">
        <title>A chromosome-level genome assembly of Lolium multiflorum.</title>
        <authorList>
            <person name="Chen Y."/>
            <person name="Copetti D."/>
            <person name="Kolliker R."/>
            <person name="Studer B."/>
        </authorList>
    </citation>
    <scope>NUCLEOTIDE SEQUENCE</scope>
    <source>
        <strain evidence="2">02402/16</strain>
        <tissue evidence="2">Leaf</tissue>
    </source>
</reference>
<dbReference type="AlphaFoldDB" id="A0AAD8QN83"/>
<dbReference type="EMBL" id="JAUUTY010000007">
    <property type="protein sequence ID" value="KAK1605425.1"/>
    <property type="molecule type" value="Genomic_DNA"/>
</dbReference>
<feature type="signal peptide" evidence="1">
    <location>
        <begin position="1"/>
        <end position="30"/>
    </location>
</feature>
<accession>A0AAD8QN83</accession>
<evidence type="ECO:0000313" key="2">
    <source>
        <dbReference type="EMBL" id="KAK1605425.1"/>
    </source>
</evidence>
<organism evidence="2 3">
    <name type="scientific">Lolium multiflorum</name>
    <name type="common">Italian ryegrass</name>
    <name type="synonym">Lolium perenne subsp. multiflorum</name>
    <dbReference type="NCBI Taxonomy" id="4521"/>
    <lineage>
        <taxon>Eukaryota</taxon>
        <taxon>Viridiplantae</taxon>
        <taxon>Streptophyta</taxon>
        <taxon>Embryophyta</taxon>
        <taxon>Tracheophyta</taxon>
        <taxon>Spermatophyta</taxon>
        <taxon>Magnoliopsida</taxon>
        <taxon>Liliopsida</taxon>
        <taxon>Poales</taxon>
        <taxon>Poaceae</taxon>
        <taxon>BOP clade</taxon>
        <taxon>Pooideae</taxon>
        <taxon>Poodae</taxon>
        <taxon>Poeae</taxon>
        <taxon>Poeae Chloroplast Group 2 (Poeae type)</taxon>
        <taxon>Loliodinae</taxon>
        <taxon>Loliinae</taxon>
        <taxon>Lolium</taxon>
    </lineage>
</organism>
<feature type="chain" id="PRO_5042119482" evidence="1">
    <location>
        <begin position="31"/>
        <end position="94"/>
    </location>
</feature>